<organism evidence="2 3">
    <name type="scientific">Colletotrichum sojae</name>
    <dbReference type="NCBI Taxonomy" id="2175907"/>
    <lineage>
        <taxon>Eukaryota</taxon>
        <taxon>Fungi</taxon>
        <taxon>Dikarya</taxon>
        <taxon>Ascomycota</taxon>
        <taxon>Pezizomycotina</taxon>
        <taxon>Sordariomycetes</taxon>
        <taxon>Hypocreomycetidae</taxon>
        <taxon>Glomerellales</taxon>
        <taxon>Glomerellaceae</taxon>
        <taxon>Colletotrichum</taxon>
        <taxon>Colletotrichum orchidearum species complex</taxon>
    </lineage>
</organism>
<feature type="region of interest" description="Disordered" evidence="1">
    <location>
        <begin position="30"/>
        <end position="64"/>
    </location>
</feature>
<evidence type="ECO:0000313" key="2">
    <source>
        <dbReference type="EMBL" id="KAF6808353.1"/>
    </source>
</evidence>
<evidence type="ECO:0000256" key="1">
    <source>
        <dbReference type="SAM" id="MobiDB-lite"/>
    </source>
</evidence>
<gene>
    <name evidence="2" type="ORF">CSOJ01_07580</name>
</gene>
<keyword evidence="3" id="KW-1185">Reference proteome</keyword>
<comment type="caution">
    <text evidence="2">The sequence shown here is derived from an EMBL/GenBank/DDBJ whole genome shotgun (WGS) entry which is preliminary data.</text>
</comment>
<reference evidence="2 3" key="1">
    <citation type="journal article" date="2020" name="Phytopathology">
        <title>Genome Sequence Resources of Colletotrichum truncatum, C. plurivorum, C. musicola, and C. sojae: Four Species Pathogenic to Soybean (Glycine max).</title>
        <authorList>
            <person name="Rogerio F."/>
            <person name="Boufleur T.R."/>
            <person name="Ciampi-Guillardi M."/>
            <person name="Sukno S.A."/>
            <person name="Thon M.R."/>
            <person name="Massola Junior N.S."/>
            <person name="Baroncelli R."/>
        </authorList>
    </citation>
    <scope>NUCLEOTIDE SEQUENCE [LARGE SCALE GENOMIC DNA]</scope>
    <source>
        <strain evidence="2 3">LFN0009</strain>
    </source>
</reference>
<dbReference type="EMBL" id="WIGN01000119">
    <property type="protein sequence ID" value="KAF6808353.1"/>
    <property type="molecule type" value="Genomic_DNA"/>
</dbReference>
<name>A0A8H6MU35_9PEZI</name>
<sequence>MVDDLTQSARVTSKQSINTSADVVFASDIPPESLNYTNNERETGMPPHLRHSQGRDDNDMQGSRPWSLACAGATISAKQPKLQTSDVLRPAAATHQRPISSGPLMRPSPSGDPKLHVVLVLEGGVSQQVILEVAKDFAIHYGYSRSVPGCSVV</sequence>
<proteinExistence type="predicted"/>
<evidence type="ECO:0000313" key="3">
    <source>
        <dbReference type="Proteomes" id="UP000652219"/>
    </source>
</evidence>
<protein>
    <submittedName>
        <fullName evidence="2">Uncharacterized protein</fullName>
    </submittedName>
</protein>
<accession>A0A8H6MU35</accession>
<dbReference type="Proteomes" id="UP000652219">
    <property type="component" value="Unassembled WGS sequence"/>
</dbReference>
<dbReference type="AlphaFoldDB" id="A0A8H6MU35"/>
<feature type="region of interest" description="Disordered" evidence="1">
    <location>
        <begin position="88"/>
        <end position="110"/>
    </location>
</feature>